<dbReference type="EMBL" id="JAHESC010000003">
    <property type="protein sequence ID" value="MBT1685574.1"/>
    <property type="molecule type" value="Genomic_DNA"/>
</dbReference>
<evidence type="ECO:0000313" key="2">
    <source>
        <dbReference type="Proteomes" id="UP001319180"/>
    </source>
</evidence>
<sequence>MERRFRLGSEIVDFNAESAPTLTYSEDQTRMILSFPIISEPRPATENPEASNPRRHTYRDVFELTGGSAFGTELTASLSSIGQNATVLNVSMRVNSKVPGTGAA</sequence>
<evidence type="ECO:0000313" key="1">
    <source>
        <dbReference type="EMBL" id="MBT1685574.1"/>
    </source>
</evidence>
<gene>
    <name evidence="1" type="ORF">KK078_03355</name>
</gene>
<dbReference type="Proteomes" id="UP001319180">
    <property type="component" value="Unassembled WGS sequence"/>
</dbReference>
<proteinExistence type="predicted"/>
<reference evidence="1 2" key="1">
    <citation type="submission" date="2021-05" db="EMBL/GenBank/DDBJ databases">
        <title>A Polyphasic approach of four new species of the genus Ohtaekwangia: Ohtaekwangia histidinii sp. nov., Ohtaekwangia cretensis sp. nov., Ohtaekwangia indiensis sp. nov., Ohtaekwangia reichenbachii sp. nov. from diverse environment.</title>
        <authorList>
            <person name="Octaviana S."/>
        </authorList>
    </citation>
    <scope>NUCLEOTIDE SEQUENCE [LARGE SCALE GENOMIC DNA]</scope>
    <source>
        <strain evidence="1 2">PWU37</strain>
    </source>
</reference>
<name>A0AAP2D5S7_9BACT</name>
<dbReference type="RefSeq" id="WP_254088824.1">
    <property type="nucleotide sequence ID" value="NZ_JAHESC010000003.1"/>
</dbReference>
<protein>
    <submittedName>
        <fullName evidence="1">Uncharacterized protein</fullName>
    </submittedName>
</protein>
<keyword evidence="2" id="KW-1185">Reference proteome</keyword>
<comment type="caution">
    <text evidence="1">The sequence shown here is derived from an EMBL/GenBank/DDBJ whole genome shotgun (WGS) entry which is preliminary data.</text>
</comment>
<accession>A0AAP2D5S7</accession>
<organism evidence="1 2">
    <name type="scientific">Dawidia soli</name>
    <dbReference type="NCBI Taxonomy" id="2782352"/>
    <lineage>
        <taxon>Bacteria</taxon>
        <taxon>Pseudomonadati</taxon>
        <taxon>Bacteroidota</taxon>
        <taxon>Cytophagia</taxon>
        <taxon>Cytophagales</taxon>
        <taxon>Chryseotaleaceae</taxon>
        <taxon>Dawidia</taxon>
    </lineage>
</organism>
<dbReference type="AlphaFoldDB" id="A0AAP2D5S7"/>